<organism evidence="12">
    <name type="scientific">Cacopsylla melanoneura</name>
    <dbReference type="NCBI Taxonomy" id="428564"/>
    <lineage>
        <taxon>Eukaryota</taxon>
        <taxon>Metazoa</taxon>
        <taxon>Ecdysozoa</taxon>
        <taxon>Arthropoda</taxon>
        <taxon>Hexapoda</taxon>
        <taxon>Insecta</taxon>
        <taxon>Pterygota</taxon>
        <taxon>Neoptera</taxon>
        <taxon>Paraneoptera</taxon>
        <taxon>Hemiptera</taxon>
        <taxon>Sternorrhyncha</taxon>
        <taxon>Psylloidea</taxon>
        <taxon>Psyllidae</taxon>
        <taxon>Psyllinae</taxon>
        <taxon>Cacopsylla</taxon>
    </lineage>
</organism>
<dbReference type="EMBL" id="HBUF01244110">
    <property type="protein sequence ID" value="CAG6677905.1"/>
    <property type="molecule type" value="Transcribed_RNA"/>
</dbReference>
<feature type="region of interest" description="Disordered" evidence="10">
    <location>
        <begin position="910"/>
        <end position="981"/>
    </location>
</feature>
<feature type="compositionally biased region" description="Polar residues" evidence="10">
    <location>
        <begin position="685"/>
        <end position="698"/>
    </location>
</feature>
<dbReference type="GO" id="GO:0045165">
    <property type="term" value="P:cell fate commitment"/>
    <property type="evidence" value="ECO:0007669"/>
    <property type="project" value="TreeGrafter"/>
</dbReference>
<dbReference type="PROSITE" id="PS50114">
    <property type="entry name" value="GATA_ZN_FINGER_2"/>
    <property type="match status" value="1"/>
</dbReference>
<keyword evidence="7" id="KW-0804">Transcription</keyword>
<feature type="compositionally biased region" description="Low complexity" evidence="10">
    <location>
        <begin position="705"/>
        <end position="718"/>
    </location>
</feature>
<dbReference type="EMBL" id="HBUF01244107">
    <property type="protein sequence ID" value="CAG6677899.1"/>
    <property type="molecule type" value="Transcribed_RNA"/>
</dbReference>
<proteinExistence type="predicted"/>
<name>A0A8D8X127_9HEMI</name>
<dbReference type="GO" id="GO:0008270">
    <property type="term" value="F:zinc ion binding"/>
    <property type="evidence" value="ECO:0007669"/>
    <property type="project" value="UniProtKB-KW"/>
</dbReference>
<dbReference type="EMBL" id="HBUF01244108">
    <property type="protein sequence ID" value="CAG6677901.1"/>
    <property type="molecule type" value="Transcribed_RNA"/>
</dbReference>
<feature type="compositionally biased region" description="Basic and acidic residues" evidence="10">
    <location>
        <begin position="603"/>
        <end position="619"/>
    </location>
</feature>
<feature type="compositionally biased region" description="Low complexity" evidence="10">
    <location>
        <begin position="967"/>
        <end position="977"/>
    </location>
</feature>
<feature type="region of interest" description="Disordered" evidence="10">
    <location>
        <begin position="90"/>
        <end position="141"/>
    </location>
</feature>
<dbReference type="PANTHER" id="PTHR10071:SF281">
    <property type="entry name" value="BOX A-BINDING FACTOR-RELATED"/>
    <property type="match status" value="1"/>
</dbReference>
<feature type="compositionally biased region" description="Low complexity" evidence="10">
    <location>
        <begin position="777"/>
        <end position="814"/>
    </location>
</feature>
<feature type="compositionally biased region" description="Polar residues" evidence="10">
    <location>
        <begin position="945"/>
        <end position="964"/>
    </location>
</feature>
<evidence type="ECO:0000256" key="2">
    <source>
        <dbReference type="ARBA" id="ARBA00022723"/>
    </source>
</evidence>
<keyword evidence="3 9" id="KW-0863">Zinc-finger</keyword>
<evidence type="ECO:0000256" key="4">
    <source>
        <dbReference type="ARBA" id="ARBA00022833"/>
    </source>
</evidence>
<evidence type="ECO:0000256" key="6">
    <source>
        <dbReference type="ARBA" id="ARBA00023125"/>
    </source>
</evidence>
<feature type="region of interest" description="Disordered" evidence="10">
    <location>
        <begin position="511"/>
        <end position="532"/>
    </location>
</feature>
<comment type="subcellular location">
    <subcellularLocation>
        <location evidence="1">Nucleus</location>
    </subcellularLocation>
</comment>
<evidence type="ECO:0000256" key="3">
    <source>
        <dbReference type="ARBA" id="ARBA00022771"/>
    </source>
</evidence>
<evidence type="ECO:0000256" key="8">
    <source>
        <dbReference type="ARBA" id="ARBA00023242"/>
    </source>
</evidence>
<dbReference type="Pfam" id="PF00320">
    <property type="entry name" value="GATA"/>
    <property type="match status" value="1"/>
</dbReference>
<reference evidence="12" key="1">
    <citation type="submission" date="2021-05" db="EMBL/GenBank/DDBJ databases">
        <authorList>
            <person name="Alioto T."/>
            <person name="Alioto T."/>
            <person name="Gomez Garrido J."/>
        </authorList>
    </citation>
    <scope>NUCLEOTIDE SEQUENCE</scope>
</reference>
<feature type="region of interest" description="Disordered" evidence="10">
    <location>
        <begin position="39"/>
        <end position="64"/>
    </location>
</feature>
<evidence type="ECO:0000256" key="7">
    <source>
        <dbReference type="ARBA" id="ARBA00023163"/>
    </source>
</evidence>
<evidence type="ECO:0000256" key="9">
    <source>
        <dbReference type="PROSITE-ProRule" id="PRU00094"/>
    </source>
</evidence>
<feature type="region of interest" description="Disordered" evidence="10">
    <location>
        <begin position="770"/>
        <end position="814"/>
    </location>
</feature>
<dbReference type="AlphaFoldDB" id="A0A8D8X127"/>
<dbReference type="GO" id="GO:0045944">
    <property type="term" value="P:positive regulation of transcription by RNA polymerase II"/>
    <property type="evidence" value="ECO:0007669"/>
    <property type="project" value="TreeGrafter"/>
</dbReference>
<dbReference type="SUPFAM" id="SSF57716">
    <property type="entry name" value="Glucocorticoid receptor-like (DNA-binding domain)"/>
    <property type="match status" value="1"/>
</dbReference>
<feature type="region of interest" description="Disordered" evidence="10">
    <location>
        <begin position="1046"/>
        <end position="1076"/>
    </location>
</feature>
<dbReference type="PROSITE" id="PS00344">
    <property type="entry name" value="GATA_ZN_FINGER_1"/>
    <property type="match status" value="1"/>
</dbReference>
<dbReference type="InterPro" id="IPR013088">
    <property type="entry name" value="Znf_NHR/GATA"/>
</dbReference>
<keyword evidence="8" id="KW-0539">Nucleus</keyword>
<keyword evidence="2" id="KW-0479">Metal-binding</keyword>
<evidence type="ECO:0000256" key="5">
    <source>
        <dbReference type="ARBA" id="ARBA00023015"/>
    </source>
</evidence>
<dbReference type="PANTHER" id="PTHR10071">
    <property type="entry name" value="TRANSCRIPTION FACTOR GATA FAMILY MEMBER"/>
    <property type="match status" value="1"/>
</dbReference>
<evidence type="ECO:0000256" key="1">
    <source>
        <dbReference type="ARBA" id="ARBA00004123"/>
    </source>
</evidence>
<feature type="compositionally biased region" description="Low complexity" evidence="10">
    <location>
        <begin position="105"/>
        <end position="117"/>
    </location>
</feature>
<accession>A0A8D8X127</accession>
<feature type="domain" description="GATA-type" evidence="11">
    <location>
        <begin position="865"/>
        <end position="918"/>
    </location>
</feature>
<feature type="region of interest" description="Disordered" evidence="10">
    <location>
        <begin position="269"/>
        <end position="307"/>
    </location>
</feature>
<evidence type="ECO:0000256" key="10">
    <source>
        <dbReference type="SAM" id="MobiDB-lite"/>
    </source>
</evidence>
<dbReference type="InterPro" id="IPR039355">
    <property type="entry name" value="Transcription_factor_GATA"/>
</dbReference>
<feature type="region of interest" description="Disordered" evidence="10">
    <location>
        <begin position="383"/>
        <end position="402"/>
    </location>
</feature>
<feature type="region of interest" description="Disordered" evidence="10">
    <location>
        <begin position="830"/>
        <end position="867"/>
    </location>
</feature>
<feature type="compositionally biased region" description="Basic and acidic residues" evidence="10">
    <location>
        <begin position="290"/>
        <end position="304"/>
    </location>
</feature>
<keyword evidence="4" id="KW-0862">Zinc</keyword>
<keyword evidence="5" id="KW-0805">Transcription regulation</keyword>
<dbReference type="CDD" id="cd00202">
    <property type="entry name" value="ZnF_GATA"/>
    <property type="match status" value="1"/>
</dbReference>
<dbReference type="GO" id="GO:0000981">
    <property type="term" value="F:DNA-binding transcription factor activity, RNA polymerase II-specific"/>
    <property type="evidence" value="ECO:0007669"/>
    <property type="project" value="TreeGrafter"/>
</dbReference>
<feature type="compositionally biased region" description="Low complexity" evidence="10">
    <location>
        <begin position="39"/>
        <end position="51"/>
    </location>
</feature>
<dbReference type="GO" id="GO:0000122">
    <property type="term" value="P:negative regulation of transcription by RNA polymerase II"/>
    <property type="evidence" value="ECO:0007669"/>
    <property type="project" value="TreeGrafter"/>
</dbReference>
<evidence type="ECO:0000259" key="11">
    <source>
        <dbReference type="PROSITE" id="PS50114"/>
    </source>
</evidence>
<feature type="compositionally biased region" description="Basic and acidic residues" evidence="10">
    <location>
        <begin position="132"/>
        <end position="141"/>
    </location>
</feature>
<feature type="region of interest" description="Disordered" evidence="10">
    <location>
        <begin position="672"/>
        <end position="724"/>
    </location>
</feature>
<keyword evidence="6" id="KW-0238">DNA-binding</keyword>
<protein>
    <submittedName>
        <fullName evidence="12">Box A-binding factor</fullName>
    </submittedName>
</protein>
<dbReference type="InterPro" id="IPR000679">
    <property type="entry name" value="Znf_GATA"/>
</dbReference>
<dbReference type="SMART" id="SM00401">
    <property type="entry name" value="ZnF_GATA"/>
    <property type="match status" value="1"/>
</dbReference>
<dbReference type="FunFam" id="3.30.50.10:FF:000032">
    <property type="entry name" value="Transcription factor GATA-3"/>
    <property type="match status" value="1"/>
</dbReference>
<feature type="compositionally biased region" description="Low complexity" evidence="10">
    <location>
        <begin position="673"/>
        <end position="684"/>
    </location>
</feature>
<feature type="region of interest" description="Disordered" evidence="10">
    <location>
        <begin position="585"/>
        <end position="625"/>
    </location>
</feature>
<dbReference type="GO" id="GO:0005634">
    <property type="term" value="C:nucleus"/>
    <property type="evidence" value="ECO:0007669"/>
    <property type="project" value="UniProtKB-SubCell"/>
</dbReference>
<sequence>MSSSPRDLLRTIGLRIGSLESYTDLKSLQQHHHDLIKYNSYSEPNNNNNSESVHHSNQQESSRHSFLLNDTDATNEDSLRQIHHEDSSLHQIHHNNGGDLHRQSSGEGHSISGEGQHLSGELHTSGNEDGSFDGRTDAESMHHSDILDSDSVIHHPDIGGEDVGEDLIVAAARAEGNGDGTRLLQEDVDRRMISQASSPEAMPDREGSEAVRIILQMQQQQSSDLYSTSSGPSHLHTTFLHDDLINQSEHRNSRSPEVEEAGTVLVMTSSVGGPVGASSRPPSQGGLSPGDEHGSSQSVIKHDLGSGGAPLLHYAATPITHQSTPLTPPPHDTQDLSLSIPVTSHTSHTSHSVEREVIFHTGSNAFDRYRNLNLTQAGLSTATTQSLTASSPPPPPSSVGATSSVSYYGNIISDLSEFGSPLSGIMKSRDNMYAASPGGGIGAAAATNIYLSLLNKATGGESQISDFSQNISYLSYYNNNNDGEHMDNSDKDLSHNGDDNIPILINYEKYGQHPDDYHHHHHHGHHEDNDDVNYEYHDHQAQSNEDRLSGQYSQHDDDNKLLDLHVRSSGREDDLSPVAFTPLNTYQHSSQHSSPSPHIHHTNHIDNGRHDNQQHHGDTDLFEAGNTTTTTLHNLSTSYFSGQESGAGLSPMYSHPSGSIYSTTLPQYFANASPSSTTGGPSSSDQIHSGNLWPSQDDYSPPPSVKSSSSSMLPSSTSGGALPPLNHIRFHPYARKSYPFMSPTSTSSANAPSNFLPDWSSPPYTTNPGELIYSPVASSANTNTSTANSTSSSSGTTSTSRSHRNNSSNNNSSNINSFSASASLSAIASGSLSSTSVGPPPGDYYKGYAGSTREEKASRRQTASRRSGLVCSNCNTTNTSLWRRNQQGEPVCNACGLYYKLHGVARPLTMKKESIQTRKRKLKGSSKNELGGKMSKHSRQDHHTTPSTPDSALHSYTPTRSTPNIPSPSSSYHSPSSGATGHADSLVAANVLSAYSNLASAYSSANYYYDHLINIKSERLSPNSTAGGLSTHMHHQNQQSPHIMLASNQHGSHSPSPLHSHQDEAAQRPTVVSIIS</sequence>
<dbReference type="GO" id="GO:0000978">
    <property type="term" value="F:RNA polymerase II cis-regulatory region sequence-specific DNA binding"/>
    <property type="evidence" value="ECO:0007669"/>
    <property type="project" value="TreeGrafter"/>
</dbReference>
<dbReference type="Gene3D" id="3.30.50.10">
    <property type="entry name" value="Erythroid Transcription Factor GATA-1, subunit A"/>
    <property type="match status" value="1"/>
</dbReference>
<dbReference type="PRINTS" id="PR00619">
    <property type="entry name" value="GATAZNFINGER"/>
</dbReference>
<evidence type="ECO:0000313" key="12">
    <source>
        <dbReference type="EMBL" id="CAG6677899.1"/>
    </source>
</evidence>
<feature type="compositionally biased region" description="Low complexity" evidence="10">
    <location>
        <begin position="587"/>
        <end position="597"/>
    </location>
</feature>
<feature type="compositionally biased region" description="Low complexity" evidence="10">
    <location>
        <begin position="1050"/>
        <end position="1059"/>
    </location>
</feature>